<dbReference type="EMBL" id="LZFO01000021">
    <property type="protein sequence ID" value="OFI05815.1"/>
    <property type="molecule type" value="Genomic_DNA"/>
</dbReference>
<dbReference type="RefSeq" id="WP_070110488.1">
    <property type="nucleotide sequence ID" value="NZ_LZFO01000021.1"/>
</dbReference>
<dbReference type="STRING" id="1121290.CLAOCE_15100"/>
<dbReference type="PATRIC" id="fig|1121290.3.peg.1496"/>
<protein>
    <submittedName>
        <fullName evidence="1">Uncharacterized protein</fullName>
    </submittedName>
</protein>
<evidence type="ECO:0000313" key="1">
    <source>
        <dbReference type="EMBL" id="OFI05815.1"/>
    </source>
</evidence>
<proteinExistence type="predicted"/>
<accession>A0A1E8EY06</accession>
<keyword evidence="2" id="KW-1185">Reference proteome</keyword>
<sequence>MINFDFRSKANGVTILFKENIEYITEMIIGDYKPENLKTPAALDVELFSKCYAGLDIDYKDLSHDGSILGMIVFNDGCVPVYNPKENKAEKLPVYEGTILIDNSLLEEDQIRRGRFTHCHEISHWFLHRDIYAVDKNQISIFDYMGEEKKTTAIKCRTTDIESTGRKQLVTDDDWMEWQADYLASALLMPVDAFTQAVKDYVRLLGVEEFFNRRGIDLYNDFWAEELSRGMARQFDVSLTAAKIRLKNLGFIKSVEEKRQCSII</sequence>
<dbReference type="InterPro" id="IPR052345">
    <property type="entry name" value="Rad_response_metalloprotease"/>
</dbReference>
<dbReference type="AlphaFoldDB" id="A0A1E8EY06"/>
<dbReference type="OrthoDB" id="581382at2"/>
<name>A0A1E8EY06_9CLOT</name>
<gene>
    <name evidence="1" type="ORF">CLOACE_15100</name>
</gene>
<reference evidence="1 2" key="1">
    <citation type="submission" date="2016-06" db="EMBL/GenBank/DDBJ databases">
        <title>Genome sequence of Clostridium acetireducens DSM 10703.</title>
        <authorList>
            <person name="Poehlein A."/>
            <person name="Fluechter S."/>
            <person name="Duerre P."/>
            <person name="Daniel R."/>
        </authorList>
    </citation>
    <scope>NUCLEOTIDE SEQUENCE [LARGE SCALE GENOMIC DNA]</scope>
    <source>
        <strain evidence="1 2">DSM 10703</strain>
    </source>
</reference>
<dbReference type="PANTHER" id="PTHR43236:SF2">
    <property type="entry name" value="BLL0069 PROTEIN"/>
    <property type="match status" value="1"/>
</dbReference>
<comment type="caution">
    <text evidence="1">The sequence shown here is derived from an EMBL/GenBank/DDBJ whole genome shotgun (WGS) entry which is preliminary data.</text>
</comment>
<dbReference type="PANTHER" id="PTHR43236">
    <property type="entry name" value="ANTITOXIN HIGA1"/>
    <property type="match status" value="1"/>
</dbReference>
<evidence type="ECO:0000313" key="2">
    <source>
        <dbReference type="Proteomes" id="UP000175744"/>
    </source>
</evidence>
<dbReference type="Proteomes" id="UP000175744">
    <property type="component" value="Unassembled WGS sequence"/>
</dbReference>
<organism evidence="1 2">
    <name type="scientific">Clostridium acetireducens DSM 10703</name>
    <dbReference type="NCBI Taxonomy" id="1121290"/>
    <lineage>
        <taxon>Bacteria</taxon>
        <taxon>Bacillati</taxon>
        <taxon>Bacillota</taxon>
        <taxon>Clostridia</taxon>
        <taxon>Eubacteriales</taxon>
        <taxon>Clostridiaceae</taxon>
        <taxon>Clostridium</taxon>
    </lineage>
</organism>
<dbReference type="Gene3D" id="1.10.10.2910">
    <property type="match status" value="1"/>
</dbReference>